<dbReference type="EMBL" id="ANHY01000012">
    <property type="protein sequence ID" value="EKV29559.1"/>
    <property type="molecule type" value="Genomic_DNA"/>
</dbReference>
<dbReference type="OrthoDB" id="9799145at2"/>
<evidence type="ECO:0000256" key="1">
    <source>
        <dbReference type="PROSITE-ProRule" id="PRU00464"/>
    </source>
</evidence>
<comment type="caution">
    <text evidence="4">The sequence shown here is derived from an EMBL/GenBank/DDBJ whole genome shotgun (WGS) entry which is preliminary data.</text>
</comment>
<accession>K9GXQ8</accession>
<feature type="domain" description="HIT" evidence="3">
    <location>
        <begin position="1"/>
        <end position="103"/>
    </location>
</feature>
<reference evidence="4 5" key="1">
    <citation type="journal article" date="2013" name="Genome Announc.">
        <title>Draft Genome Sequence of an Alphaproteobacterium, Caenispirillum salinarum AK4(T), Isolated from a Solar Saltern.</title>
        <authorList>
            <person name="Khatri I."/>
            <person name="Singh A."/>
            <person name="Korpole S."/>
            <person name="Pinnaka A.K."/>
            <person name="Subramanian S."/>
        </authorList>
    </citation>
    <scope>NUCLEOTIDE SEQUENCE [LARGE SCALE GENOMIC DNA]</scope>
    <source>
        <strain evidence="4 5">AK4</strain>
    </source>
</reference>
<dbReference type="eggNOG" id="COG0537">
    <property type="taxonomic scope" value="Bacteria"/>
</dbReference>
<dbReference type="GO" id="GO:0016787">
    <property type="term" value="F:hydrolase activity"/>
    <property type="evidence" value="ECO:0007669"/>
    <property type="project" value="UniProtKB-KW"/>
</dbReference>
<protein>
    <submittedName>
        <fullName evidence="4">Diadenosine tetraphosphate (Ap4A) hydrolase and other HIT family hydrolase</fullName>
    </submittedName>
</protein>
<dbReference type="RefSeq" id="WP_009541040.1">
    <property type="nucleotide sequence ID" value="NZ_ANHY01000012.1"/>
</dbReference>
<dbReference type="Proteomes" id="UP000009881">
    <property type="component" value="Unassembled WGS sequence"/>
</dbReference>
<sequence length="168" mass="18618">MFTLDDRLAADTVEIARWPLCRVLLMNDRTYPWLILVPQREGMSEIHELAAEDRTRLMEEASCAAQRLQLFTAADKMNVAALGNMVRQLHVHVIARFDDDPAWPGPVWGAKEREPYSEAELPHVVSRLREAITPPEVDPPAREGGAGSGSGSGSAIRRTQAPGTRTVH</sequence>
<evidence type="ECO:0000259" key="3">
    <source>
        <dbReference type="PROSITE" id="PS51084"/>
    </source>
</evidence>
<dbReference type="SUPFAM" id="SSF54197">
    <property type="entry name" value="HIT-like"/>
    <property type="match status" value="1"/>
</dbReference>
<keyword evidence="4" id="KW-0378">Hydrolase</keyword>
<comment type="caution">
    <text evidence="1">Lacks conserved residue(s) required for the propagation of feature annotation.</text>
</comment>
<feature type="region of interest" description="Disordered" evidence="2">
    <location>
        <begin position="130"/>
        <end position="168"/>
    </location>
</feature>
<dbReference type="PROSITE" id="PS51084">
    <property type="entry name" value="HIT_2"/>
    <property type="match status" value="1"/>
</dbReference>
<dbReference type="Gene3D" id="3.30.428.10">
    <property type="entry name" value="HIT-like"/>
    <property type="match status" value="1"/>
</dbReference>
<gene>
    <name evidence="4" type="ORF">C882_0381</name>
</gene>
<keyword evidence="5" id="KW-1185">Reference proteome</keyword>
<organism evidence="4 5">
    <name type="scientific">Caenispirillum salinarum AK4</name>
    <dbReference type="NCBI Taxonomy" id="1238182"/>
    <lineage>
        <taxon>Bacteria</taxon>
        <taxon>Pseudomonadati</taxon>
        <taxon>Pseudomonadota</taxon>
        <taxon>Alphaproteobacteria</taxon>
        <taxon>Rhodospirillales</taxon>
        <taxon>Novispirillaceae</taxon>
        <taxon>Caenispirillum</taxon>
    </lineage>
</organism>
<dbReference type="InterPro" id="IPR011146">
    <property type="entry name" value="HIT-like"/>
</dbReference>
<dbReference type="STRING" id="1238182.C882_0381"/>
<dbReference type="AlphaFoldDB" id="K9GXQ8"/>
<evidence type="ECO:0000313" key="5">
    <source>
        <dbReference type="Proteomes" id="UP000009881"/>
    </source>
</evidence>
<evidence type="ECO:0000256" key="2">
    <source>
        <dbReference type="SAM" id="MobiDB-lite"/>
    </source>
</evidence>
<dbReference type="Pfam" id="PF01230">
    <property type="entry name" value="HIT"/>
    <property type="match status" value="1"/>
</dbReference>
<name>K9GXQ8_9PROT</name>
<dbReference type="InterPro" id="IPR036265">
    <property type="entry name" value="HIT-like_sf"/>
</dbReference>
<evidence type="ECO:0000313" key="4">
    <source>
        <dbReference type="EMBL" id="EKV29559.1"/>
    </source>
</evidence>
<dbReference type="PATRIC" id="fig|1238182.3.peg.2596"/>
<proteinExistence type="predicted"/>